<dbReference type="OrthoDB" id="62at2759"/>
<dbReference type="InterPro" id="IPR018618">
    <property type="entry name" value="GID4/10-like"/>
</dbReference>
<evidence type="ECO:0008006" key="5">
    <source>
        <dbReference type="Google" id="ProtNLM"/>
    </source>
</evidence>
<comment type="caution">
    <text evidence="3">The sequence shown here is derived from an EMBL/GenBank/DDBJ whole genome shotgun (WGS) entry which is preliminary data.</text>
</comment>
<dbReference type="GO" id="GO:0006623">
    <property type="term" value="P:protein targeting to vacuole"/>
    <property type="evidence" value="ECO:0007669"/>
    <property type="project" value="TreeGrafter"/>
</dbReference>
<protein>
    <recommendedName>
        <fullName evidence="5">Vacuolar import and degradation protein-domain-containing protein</fullName>
    </recommendedName>
</protein>
<dbReference type="Proteomes" id="UP000018001">
    <property type="component" value="Unassembled WGS sequence"/>
</dbReference>
<accession>V5GA22</accession>
<reference evidence="4" key="1">
    <citation type="journal article" date="2014" name="Genome Announc.">
        <title>Draft genome sequence of the formaldehyde-resistant fungus Byssochlamys spectabilis No. 5 (anamorph Paecilomyces variotii No. 5) (NBRC109023).</title>
        <authorList>
            <person name="Oka T."/>
            <person name="Ekino K."/>
            <person name="Fukuda K."/>
            <person name="Nomura Y."/>
        </authorList>
    </citation>
    <scope>NUCLEOTIDE SEQUENCE [LARGE SCALE GENOMIC DNA]</scope>
    <source>
        <strain evidence="4">No. 5 / NBRC 109023</strain>
    </source>
</reference>
<dbReference type="Pfam" id="PF09783">
    <property type="entry name" value="Vac_ImportDeg"/>
    <property type="match status" value="1"/>
</dbReference>
<evidence type="ECO:0000256" key="1">
    <source>
        <dbReference type="ARBA" id="ARBA00061469"/>
    </source>
</evidence>
<dbReference type="PANTHER" id="PTHR14534:SF3">
    <property type="entry name" value="GID COMPLEX SUBUNIT 4 HOMOLOG"/>
    <property type="match status" value="1"/>
</dbReference>
<dbReference type="GO" id="GO:0045721">
    <property type="term" value="P:negative regulation of gluconeogenesis"/>
    <property type="evidence" value="ECO:0007669"/>
    <property type="project" value="TreeGrafter"/>
</dbReference>
<dbReference type="GO" id="GO:0005773">
    <property type="term" value="C:vacuole"/>
    <property type="evidence" value="ECO:0007669"/>
    <property type="project" value="GOC"/>
</dbReference>
<name>V5GA22_BYSSN</name>
<dbReference type="HOGENOM" id="CLU_022561_1_0_1"/>
<organism evidence="3 4">
    <name type="scientific">Byssochlamys spectabilis (strain No. 5 / NBRC 109023)</name>
    <name type="common">Paecilomyces variotii</name>
    <dbReference type="NCBI Taxonomy" id="1356009"/>
    <lineage>
        <taxon>Eukaryota</taxon>
        <taxon>Fungi</taxon>
        <taxon>Dikarya</taxon>
        <taxon>Ascomycota</taxon>
        <taxon>Pezizomycotina</taxon>
        <taxon>Eurotiomycetes</taxon>
        <taxon>Eurotiomycetidae</taxon>
        <taxon>Eurotiales</taxon>
        <taxon>Thermoascaceae</taxon>
        <taxon>Paecilomyces</taxon>
    </lineage>
</organism>
<sequence length="604" mass="68829">MPPANSPSLTISRSSVANSIVLQQETPVLSSSAASPYLQQLEAISSPVPNFAATLISHPDSHDANDENVSFLRTRLRSSPDPPLSRQRRRRQQYSTDDQQDQMETDDQRPLRMTVEINRRIPIVRRQREEASTTPNYESRVSSMRSLYGWAPGSDDDEDEGRDDPSHASAAMAFGRGERDPARSASSLRNGRREPIVRMPPTFAGEPSEGGGHRFGESSMTTEALLQSVRRQPRFSRTRMLQNYILDRERQEQEERERTSASSTSRAYRFIPSTRNESHRNLSHSDIRARINAHRQLYMENPPSSRLKETIKYLERVRFSNSYEESLSSAAEGGFIQFDYFTCNEDDFILDTASIAPPAQCSWLQPGAVFSGSQRAANSCGAQMLSHRVPSPPQNDPVIVNGSDTNRISVYTSSGRRYWANNLYNLTNSKDEHWPVKVTIHSIDYNTMTLSGTMEAYNIPDKTSPTQDAHIVTFLEGEIIDFNKHTLETKSFKADAEIDSTYWRELQPFKNLTDDEMIRNLVSKKWLTEELAKGWILMRWKERCFITPTDSRQGLTISGFYYISLRRDNGQIEGLYYDPGSSPYQQLSLKPEMAKMMFPAYGFR</sequence>
<evidence type="ECO:0000313" key="4">
    <source>
        <dbReference type="Proteomes" id="UP000018001"/>
    </source>
</evidence>
<dbReference type="AlphaFoldDB" id="V5GA22"/>
<dbReference type="GO" id="GO:0007039">
    <property type="term" value="P:protein catabolic process in the vacuole"/>
    <property type="evidence" value="ECO:0007669"/>
    <property type="project" value="TreeGrafter"/>
</dbReference>
<feature type="region of interest" description="Disordered" evidence="2">
    <location>
        <begin position="148"/>
        <end position="214"/>
    </location>
</feature>
<feature type="region of interest" description="Disordered" evidence="2">
    <location>
        <begin position="74"/>
        <end position="118"/>
    </location>
</feature>
<evidence type="ECO:0000313" key="3">
    <source>
        <dbReference type="EMBL" id="GAD97772.1"/>
    </source>
</evidence>
<dbReference type="InParanoid" id="V5GA22"/>
<evidence type="ECO:0000256" key="2">
    <source>
        <dbReference type="SAM" id="MobiDB-lite"/>
    </source>
</evidence>
<dbReference type="EMBL" id="BAUL01000214">
    <property type="protein sequence ID" value="GAD97772.1"/>
    <property type="molecule type" value="Genomic_DNA"/>
</dbReference>
<dbReference type="GO" id="GO:0034657">
    <property type="term" value="C:GID complex"/>
    <property type="evidence" value="ECO:0007669"/>
    <property type="project" value="TreeGrafter"/>
</dbReference>
<feature type="region of interest" description="Disordered" evidence="2">
    <location>
        <begin position="247"/>
        <end position="266"/>
    </location>
</feature>
<dbReference type="PANTHER" id="PTHR14534">
    <property type="entry name" value="VACUOLAR IMPORT AND DEGRADATION PROTEIN 24"/>
    <property type="match status" value="1"/>
</dbReference>
<proteinExistence type="inferred from homology"/>
<comment type="similarity">
    <text evidence="1">Belongs to the GID4/VID24 family.</text>
</comment>
<keyword evidence="4" id="KW-1185">Reference proteome</keyword>
<dbReference type="eggNOG" id="KOG4635">
    <property type="taxonomic scope" value="Eukaryota"/>
</dbReference>
<dbReference type="GO" id="GO:0043161">
    <property type="term" value="P:proteasome-mediated ubiquitin-dependent protein catabolic process"/>
    <property type="evidence" value="ECO:0007669"/>
    <property type="project" value="TreeGrafter"/>
</dbReference>
<feature type="compositionally biased region" description="Basic and acidic residues" evidence="2">
    <location>
        <begin position="247"/>
        <end position="259"/>
    </location>
</feature>
<gene>
    <name evidence="3" type="ORF">PVAR5_6452</name>
</gene>